<dbReference type="GO" id="GO:0006508">
    <property type="term" value="P:proteolysis"/>
    <property type="evidence" value="ECO:0007669"/>
    <property type="project" value="UniProtKB-KW"/>
</dbReference>
<keyword evidence="1" id="KW-0482">Metalloprotease</keyword>
<dbReference type="RefSeq" id="XP_006687287.1">
    <property type="nucleotide sequence ID" value="XM_006687224.1"/>
</dbReference>
<evidence type="ECO:0000313" key="3">
    <source>
        <dbReference type="Proteomes" id="UP000000707"/>
    </source>
</evidence>
<comment type="similarity">
    <text evidence="1">Belongs to the metallo-dependent hydrolases superfamily. Peptidase M19 family.</text>
</comment>
<dbReference type="SUPFAM" id="SSF51556">
    <property type="entry name" value="Metallo-dependent hydrolases"/>
    <property type="match status" value="1"/>
</dbReference>
<dbReference type="Gene3D" id="3.20.20.140">
    <property type="entry name" value="Metal-dependent hydrolases"/>
    <property type="match status" value="1"/>
</dbReference>
<dbReference type="EMBL" id="GL996524">
    <property type="protein sequence ID" value="EGV63494.1"/>
    <property type="molecule type" value="Genomic_DNA"/>
</dbReference>
<evidence type="ECO:0000256" key="1">
    <source>
        <dbReference type="RuleBase" id="RU341113"/>
    </source>
</evidence>
<keyword evidence="1" id="KW-0224">Dipeptidase</keyword>
<evidence type="ECO:0000313" key="2">
    <source>
        <dbReference type="EMBL" id="EGV63494.1"/>
    </source>
</evidence>
<dbReference type="InterPro" id="IPR032466">
    <property type="entry name" value="Metal_Hydrolase"/>
</dbReference>
<name>G3B6L0_CANTC</name>
<protein>
    <recommendedName>
        <fullName evidence="1">Dipeptidase</fullName>
        <ecNumber evidence="1">3.4.13.19</ecNumber>
    </recommendedName>
</protein>
<comment type="catalytic activity">
    <reaction evidence="1">
        <text>an L-aminoacyl-L-amino acid + H2O = 2 an L-alpha-amino acid</text>
        <dbReference type="Rhea" id="RHEA:48940"/>
        <dbReference type="ChEBI" id="CHEBI:15377"/>
        <dbReference type="ChEBI" id="CHEBI:59869"/>
        <dbReference type="ChEBI" id="CHEBI:77460"/>
        <dbReference type="EC" id="3.4.13.19"/>
    </reaction>
</comment>
<dbReference type="GO" id="GO:0070573">
    <property type="term" value="F:metallodipeptidase activity"/>
    <property type="evidence" value="ECO:0007669"/>
    <property type="project" value="InterPro"/>
</dbReference>
<sequence length="403" mass="45534">MGLFSNKNPEPKELDLDTLCKSHPIVDTHNDFPYLLRSQLHNEISNNPTFDFNHTTAHTDLTRLKKGKVGVQFFSCYIECKNPDKFYQDFNIPNSAVRDTMEQIDVTERLCKQYNLAMVHSSEDAWKRFKEGKFVVTMGVEGLHQIDMSLGVLRLYFQLGVRYITLTHNCDNPFATAASSVAGGLEDKGLTSFGAECVKEMNRLGMMVDLAHVSLKTMHDALDISRSPVMFSHSSAYALCEHGRNVPDDVLLKLKKNNGVICINFFPIFLKKEGEVTIDDAVDHMVYVINLIGWDHVGFGSDFDGIPSGPKGLEDVSKYPDFIKKVAAKTNGSNADLAKMMGGNVMRVWRDNELMAAKLKHEPACDENWDKREWAFHKFVKMFPEIFAGSMDAKQNTYSEYSV</sequence>
<proteinExistence type="inferred from homology"/>
<keyword evidence="1" id="KW-0645">Protease</keyword>
<dbReference type="Pfam" id="PF01244">
    <property type="entry name" value="Peptidase_M19"/>
    <property type="match status" value="1"/>
</dbReference>
<dbReference type="Proteomes" id="UP000000707">
    <property type="component" value="Unassembled WGS sequence"/>
</dbReference>
<keyword evidence="1" id="KW-0862">Zinc</keyword>
<dbReference type="AlphaFoldDB" id="G3B6L0"/>
<dbReference type="PANTHER" id="PTHR10443">
    <property type="entry name" value="MICROSOMAL DIPEPTIDASE"/>
    <property type="match status" value="1"/>
</dbReference>
<dbReference type="PROSITE" id="PS51365">
    <property type="entry name" value="RENAL_DIPEPTIDASE_2"/>
    <property type="match status" value="1"/>
</dbReference>
<dbReference type="KEGG" id="cten:18248984"/>
<dbReference type="GeneID" id="18248984"/>
<organism evidence="3">
    <name type="scientific">Candida tenuis (strain ATCC 10573 / BCRC 21748 / CBS 615 / JCM 9827 / NBRC 10315 / NRRL Y-1498 / VKM Y-70)</name>
    <name type="common">Yeast</name>
    <name type="synonym">Yamadazyma tenuis</name>
    <dbReference type="NCBI Taxonomy" id="590646"/>
    <lineage>
        <taxon>Eukaryota</taxon>
        <taxon>Fungi</taxon>
        <taxon>Dikarya</taxon>
        <taxon>Ascomycota</taxon>
        <taxon>Saccharomycotina</taxon>
        <taxon>Pichiomycetes</taxon>
        <taxon>Debaryomycetaceae</taxon>
        <taxon>Yamadazyma</taxon>
    </lineage>
</organism>
<dbReference type="eggNOG" id="KOG4127">
    <property type="taxonomic scope" value="Eukaryota"/>
</dbReference>
<keyword evidence="1" id="KW-0378">Hydrolase</keyword>
<reference evidence="2 3" key="1">
    <citation type="journal article" date="2011" name="Proc. Natl. Acad. Sci. U.S.A.">
        <title>Comparative genomics of xylose-fermenting fungi for enhanced biofuel production.</title>
        <authorList>
            <person name="Wohlbach D.J."/>
            <person name="Kuo A."/>
            <person name="Sato T.K."/>
            <person name="Potts K.M."/>
            <person name="Salamov A.A."/>
            <person name="LaButti K.M."/>
            <person name="Sun H."/>
            <person name="Clum A."/>
            <person name="Pangilinan J.L."/>
            <person name="Lindquist E.A."/>
            <person name="Lucas S."/>
            <person name="Lapidus A."/>
            <person name="Jin M."/>
            <person name="Gunawan C."/>
            <person name="Balan V."/>
            <person name="Dale B.E."/>
            <person name="Jeffries T.W."/>
            <person name="Zinkel R."/>
            <person name="Barry K.W."/>
            <person name="Grigoriev I.V."/>
            <person name="Gasch A.P."/>
        </authorList>
    </citation>
    <scope>NUCLEOTIDE SEQUENCE [LARGE SCALE GENOMIC DNA]</scope>
    <source>
        <strain evidence="3">ATCC 10573 / BCRC 21748 / CBS 615 / JCM 9827 / NBRC 10315 / NRRL Y-1498 / VKM Y-70</strain>
    </source>
</reference>
<dbReference type="OrthoDB" id="445695at2759"/>
<dbReference type="EC" id="3.4.13.19" evidence="1"/>
<dbReference type="PANTHER" id="PTHR10443:SF12">
    <property type="entry name" value="DIPEPTIDASE"/>
    <property type="match status" value="1"/>
</dbReference>
<comment type="cofactor">
    <cofactor evidence="1">
        <name>Zn(2+)</name>
        <dbReference type="ChEBI" id="CHEBI:29105"/>
    </cofactor>
</comment>
<keyword evidence="1" id="KW-0479">Metal-binding</keyword>
<dbReference type="HOGENOM" id="CLU_031404_4_2_1"/>
<gene>
    <name evidence="2" type="ORF">CANTEDRAFT_123844</name>
</gene>
<dbReference type="InterPro" id="IPR008257">
    <property type="entry name" value="Pept_M19"/>
</dbReference>
<accession>G3B6L0</accession>
<dbReference type="GO" id="GO:0046872">
    <property type="term" value="F:metal ion binding"/>
    <property type="evidence" value="ECO:0007669"/>
    <property type="project" value="UniProtKB-UniRule"/>
</dbReference>
<dbReference type="CDD" id="cd01301">
    <property type="entry name" value="rDP_like"/>
    <property type="match status" value="1"/>
</dbReference>
<keyword evidence="3" id="KW-1185">Reference proteome</keyword>